<proteinExistence type="inferred from homology"/>
<keyword evidence="5" id="KW-1185">Reference proteome</keyword>
<evidence type="ECO:0000256" key="1">
    <source>
        <dbReference type="ARBA" id="ARBA00024204"/>
    </source>
</evidence>
<gene>
    <name evidence="4" type="ORF">PACLA_8A068254</name>
</gene>
<evidence type="ECO:0000313" key="4">
    <source>
        <dbReference type="EMBL" id="CAB4003957.1"/>
    </source>
</evidence>
<comment type="caution">
    <text evidence="4">The sequence shown here is derived from an EMBL/GenBank/DDBJ whole genome shotgun (WGS) entry which is preliminary data.</text>
</comment>
<dbReference type="AlphaFoldDB" id="A0A6S7HJP7"/>
<name>A0A6S7HJP7_PARCT</name>
<accession>A0A6S7HJP7</accession>
<dbReference type="InterPro" id="IPR019171">
    <property type="entry name" value="MIX23"/>
</dbReference>
<comment type="similarity">
    <text evidence="1">Belongs to the MIX23 family.</text>
</comment>
<sequence>MAAAGEQELSQMSCDDFTEFKEALKVLRLLDDKIIYRLNKSVPTTSFADEINAENKCKELYTELVSAYSTREKAVKKCVIQVSSTIQKLQERREVDSDNPDILRHLRNEQTKLRLMRSELNVEEVVQQRSLKVFNEKCWKVFKPPSL</sequence>
<dbReference type="GO" id="GO:0005758">
    <property type="term" value="C:mitochondrial intermembrane space"/>
    <property type="evidence" value="ECO:0007669"/>
    <property type="project" value="InterPro"/>
</dbReference>
<protein>
    <recommendedName>
        <fullName evidence="2">Protein MIX23</fullName>
    </recommendedName>
    <alternativeName>
        <fullName evidence="3">Coiled-coil domain-containing protein 58</fullName>
    </alternativeName>
</protein>
<dbReference type="PANTHER" id="PTHR31905:SF2">
    <property type="entry name" value="PROTEIN MIX23"/>
    <property type="match status" value="1"/>
</dbReference>
<dbReference type="Pfam" id="PF09774">
    <property type="entry name" value="MIX23"/>
    <property type="match status" value="1"/>
</dbReference>
<dbReference type="Proteomes" id="UP001152795">
    <property type="component" value="Unassembled WGS sequence"/>
</dbReference>
<dbReference type="PANTHER" id="PTHR31905">
    <property type="entry name" value="COILED-COIL DOMAIN-CONTAINING PROTEIN 58"/>
    <property type="match status" value="1"/>
</dbReference>
<dbReference type="EMBL" id="CACRXK020004771">
    <property type="protein sequence ID" value="CAB4003957.1"/>
    <property type="molecule type" value="Genomic_DNA"/>
</dbReference>
<organism evidence="4 5">
    <name type="scientific">Paramuricea clavata</name>
    <name type="common">Red gorgonian</name>
    <name type="synonym">Violescent sea-whip</name>
    <dbReference type="NCBI Taxonomy" id="317549"/>
    <lineage>
        <taxon>Eukaryota</taxon>
        <taxon>Metazoa</taxon>
        <taxon>Cnidaria</taxon>
        <taxon>Anthozoa</taxon>
        <taxon>Octocorallia</taxon>
        <taxon>Malacalcyonacea</taxon>
        <taxon>Plexauridae</taxon>
        <taxon>Paramuricea</taxon>
    </lineage>
</organism>
<reference evidence="4" key="1">
    <citation type="submission" date="2020-04" db="EMBL/GenBank/DDBJ databases">
        <authorList>
            <person name="Alioto T."/>
            <person name="Alioto T."/>
            <person name="Gomez Garrido J."/>
        </authorList>
    </citation>
    <scope>NUCLEOTIDE SEQUENCE</scope>
    <source>
        <strain evidence="4">A484AB</strain>
    </source>
</reference>
<dbReference type="OrthoDB" id="5593818at2759"/>
<evidence type="ECO:0000256" key="2">
    <source>
        <dbReference type="ARBA" id="ARBA00024228"/>
    </source>
</evidence>
<evidence type="ECO:0000313" key="5">
    <source>
        <dbReference type="Proteomes" id="UP001152795"/>
    </source>
</evidence>
<evidence type="ECO:0000256" key="3">
    <source>
        <dbReference type="ARBA" id="ARBA00030733"/>
    </source>
</evidence>